<dbReference type="EMBL" id="JAMQOL010000047">
    <property type="protein sequence ID" value="MCM4082199.1"/>
    <property type="molecule type" value="Genomic_DNA"/>
</dbReference>
<accession>A0ABT0Y831</accession>
<reference evidence="2 3" key="1">
    <citation type="submission" date="2022-06" db="EMBL/GenBank/DDBJ databases">
        <title>Actinoplanes abujensis sp. nov., isolated from Nigerian arid soil.</title>
        <authorList>
            <person name="Ding P."/>
        </authorList>
    </citation>
    <scope>NUCLEOTIDE SEQUENCE [LARGE SCALE GENOMIC DNA]</scope>
    <source>
        <strain evidence="3">TRM88002</strain>
    </source>
</reference>
<name>A0ABT0Y831_9ACTN</name>
<evidence type="ECO:0000313" key="2">
    <source>
        <dbReference type="EMBL" id="MCM4082199.1"/>
    </source>
</evidence>
<evidence type="ECO:0000313" key="3">
    <source>
        <dbReference type="Proteomes" id="UP001523216"/>
    </source>
</evidence>
<proteinExistence type="predicted"/>
<gene>
    <name evidence="2" type="ORF">LXN57_32000</name>
</gene>
<organism evidence="2 3">
    <name type="scientific">Paractinoplanes hotanensis</name>
    <dbReference type="NCBI Taxonomy" id="2906497"/>
    <lineage>
        <taxon>Bacteria</taxon>
        <taxon>Bacillati</taxon>
        <taxon>Actinomycetota</taxon>
        <taxon>Actinomycetes</taxon>
        <taxon>Micromonosporales</taxon>
        <taxon>Micromonosporaceae</taxon>
        <taxon>Paractinoplanes</taxon>
    </lineage>
</organism>
<feature type="compositionally biased region" description="Low complexity" evidence="1">
    <location>
        <begin position="130"/>
        <end position="143"/>
    </location>
</feature>
<dbReference type="Proteomes" id="UP001523216">
    <property type="component" value="Unassembled WGS sequence"/>
</dbReference>
<sequence length="164" mass="16536">MASKATNSAIEALERRHAAERAALKAATDAGAVVRRAQERRAAELARLDEMVADAERGADVALAVLASLMAPDAAAVLMQETPARVRLGQQRAPAEEVNARVSELSDGAPVVRRRGRPRGSGRSGGGTASAGSAPAAGAARNSGGSGDPAASVVGEVATFSEGR</sequence>
<evidence type="ECO:0008006" key="4">
    <source>
        <dbReference type="Google" id="ProtNLM"/>
    </source>
</evidence>
<evidence type="ECO:0000256" key="1">
    <source>
        <dbReference type="SAM" id="MobiDB-lite"/>
    </source>
</evidence>
<comment type="caution">
    <text evidence="2">The sequence shown here is derived from an EMBL/GenBank/DDBJ whole genome shotgun (WGS) entry which is preliminary data.</text>
</comment>
<keyword evidence="3" id="KW-1185">Reference proteome</keyword>
<feature type="region of interest" description="Disordered" evidence="1">
    <location>
        <begin position="89"/>
        <end position="151"/>
    </location>
</feature>
<dbReference type="RefSeq" id="WP_251801919.1">
    <property type="nucleotide sequence ID" value="NZ_JAMQOL010000047.1"/>
</dbReference>
<protein>
    <recommendedName>
        <fullName evidence="4">Glutamyl-tRNA amidotransferase</fullName>
    </recommendedName>
</protein>